<dbReference type="InterPro" id="IPR042099">
    <property type="entry name" value="ANL_N_sf"/>
</dbReference>
<dbReference type="InterPro" id="IPR010071">
    <property type="entry name" value="AA_adenyl_dom"/>
</dbReference>
<name>A0ABS5GF29_9BRAD</name>
<gene>
    <name evidence="2" type="ORF">JQ619_28120</name>
</gene>
<feature type="domain" description="Carrier" evidence="1">
    <location>
        <begin position="1046"/>
        <end position="1121"/>
    </location>
</feature>
<protein>
    <submittedName>
        <fullName evidence="2">Amino acid adenylation domain-containing protein</fullName>
    </submittedName>
</protein>
<dbReference type="Gene3D" id="3.30.300.30">
    <property type="match status" value="1"/>
</dbReference>
<dbReference type="InterPro" id="IPR045851">
    <property type="entry name" value="AMP-bd_C_sf"/>
</dbReference>
<dbReference type="Pfam" id="PF00501">
    <property type="entry name" value="AMP-binding"/>
    <property type="match status" value="1"/>
</dbReference>
<dbReference type="SUPFAM" id="SSF56801">
    <property type="entry name" value="Acetyl-CoA synthetase-like"/>
    <property type="match status" value="1"/>
</dbReference>
<dbReference type="Proteomes" id="UP001314635">
    <property type="component" value="Unassembled WGS sequence"/>
</dbReference>
<evidence type="ECO:0000313" key="2">
    <source>
        <dbReference type="EMBL" id="MBR1139629.1"/>
    </source>
</evidence>
<dbReference type="PROSITE" id="PS00455">
    <property type="entry name" value="AMP_BINDING"/>
    <property type="match status" value="1"/>
</dbReference>
<dbReference type="Pfam" id="PF13193">
    <property type="entry name" value="AMP-binding_C"/>
    <property type="match status" value="1"/>
</dbReference>
<dbReference type="InterPro" id="IPR009081">
    <property type="entry name" value="PP-bd_ACP"/>
</dbReference>
<dbReference type="InterPro" id="IPR000873">
    <property type="entry name" value="AMP-dep_synth/lig_dom"/>
</dbReference>
<comment type="caution">
    <text evidence="2">The sequence shown here is derived from an EMBL/GenBank/DDBJ whole genome shotgun (WGS) entry which is preliminary data.</text>
</comment>
<dbReference type="InterPro" id="IPR036736">
    <property type="entry name" value="ACP-like_sf"/>
</dbReference>
<dbReference type="RefSeq" id="WP_172236745.1">
    <property type="nucleotide sequence ID" value="NZ_JABFDP010000011.1"/>
</dbReference>
<accession>A0ABS5GF29</accession>
<dbReference type="Pfam" id="PF00550">
    <property type="entry name" value="PP-binding"/>
    <property type="match status" value="1"/>
</dbReference>
<dbReference type="CDD" id="cd17646">
    <property type="entry name" value="A_NRPS_AB3403-like"/>
    <property type="match status" value="1"/>
</dbReference>
<dbReference type="CDD" id="cd08700">
    <property type="entry name" value="FMT_C_OzmH_like"/>
    <property type="match status" value="1"/>
</dbReference>
<dbReference type="InterPro" id="IPR020845">
    <property type="entry name" value="AMP-binding_CS"/>
</dbReference>
<proteinExistence type="predicted"/>
<keyword evidence="3" id="KW-1185">Reference proteome</keyword>
<dbReference type="Gene3D" id="1.10.1200.10">
    <property type="entry name" value="ACP-like"/>
    <property type="match status" value="1"/>
</dbReference>
<sequence length="1134" mass="120911">MRSLDCVVQGNDDLTLEIVRHLHESGHAVTVLITQNPRCLAFAHTARIRSAPSRPSALGGYDLAVHADGLADGVPDLPPGTLVLRPLQRDGDGPAVLVAAIASQRSSFEIAWMDGQRVLWTASVPLSARDTAGTVVERAHRAALDGLTELVTMLAREEELADTPPPVTTPVETATLRAVHRLHFDIDAATLSALPRAIDFGSHRARCALRLVAGGVGLTVGQIDIAESSETTPGQVLAVSMDSVVIAARNGSVRLGGLHDADGRALDRTAIAALFAVGQTVDGAPPDATVLRRMQAAEAQWTTAIAAIEPARLDFLATLTRNIQPANGTADSCIRQTAVGLPNIGDDRFKPPALSSLVAAVVATAARALDATTVSLALRLPIRPDPFAARLVPLTLAASADRGFAELCADSEVLLSLALSEPMAADLPQRLGRTDWSEQVPVAILTGDGSAPSTPLRLRVTLAPGQTNTVQAAALEWSAASLEPAFVAELADSIATVWNAGCADPDTQLGDLPLLSAEAHAALRASSKGSDVATARDLTLNALLHTAALTYGERPAVSFNAIGLDYTTLHAHVRVLARQIRARTRAHGDHVTVALMFERGIAMVVALLATLEAGAAYLPLDPRDPRPRIAQMIEDAAPVLVLVGAEFEDHLCAGIDQLTVDPLGAAAGPEAECPSVAPDDLAYIIFTSGSTGRPKGAMLTHGGVANRIVWMQKHYGLQPTDRILQKTPYTFDVSVWEFLLPLISGAELVVAPPDAHKDPRAIAGLIRDRGITDIHFVPAMLSVFLGNADLADLVSLKRIYCSGEALPTAVAAQCRARLAHAELHNLYGPTEASIDVSAWCCDIGDAERHAVAPLGWPVDNTELHILDGRLRPMPLGVPGELCIAGIGVARGYVSRPELTRERFVGNPFADGVPHMARLYRTGDVARRLPDGAIEFLGRRDFQVKIRGFRVELGEIEAVLLEQSDVAQAVVARRATDGRELTVAYLVGRNGRPDLARTHERLRQRLPDYMVPDHIIVLDALPLSANGKLDRKQLPDVVPAPAAAIVSIADPVERELASIWSVVLKRPQIGRTDHFFRLGGNSLMAGEMMLRVEQSLRVGLTFRAVYENAVLCDLAQHIKSDAARPAGRQIVMERL</sequence>
<dbReference type="SUPFAM" id="SSF47336">
    <property type="entry name" value="ACP-like"/>
    <property type="match status" value="1"/>
</dbReference>
<dbReference type="PROSITE" id="PS50075">
    <property type="entry name" value="CARRIER"/>
    <property type="match status" value="1"/>
</dbReference>
<dbReference type="NCBIfam" id="TIGR01733">
    <property type="entry name" value="AA-adenyl-dom"/>
    <property type="match status" value="1"/>
</dbReference>
<dbReference type="EMBL" id="JAFCLK010000031">
    <property type="protein sequence ID" value="MBR1139629.1"/>
    <property type="molecule type" value="Genomic_DNA"/>
</dbReference>
<dbReference type="PANTHER" id="PTHR45527">
    <property type="entry name" value="NONRIBOSOMAL PEPTIDE SYNTHETASE"/>
    <property type="match status" value="1"/>
</dbReference>
<dbReference type="InterPro" id="IPR025110">
    <property type="entry name" value="AMP-bd_C"/>
</dbReference>
<dbReference type="Gene3D" id="3.40.50.12780">
    <property type="entry name" value="N-terminal domain of ligase-like"/>
    <property type="match status" value="1"/>
</dbReference>
<dbReference type="PANTHER" id="PTHR45527:SF1">
    <property type="entry name" value="FATTY ACID SYNTHASE"/>
    <property type="match status" value="1"/>
</dbReference>
<evidence type="ECO:0000259" key="1">
    <source>
        <dbReference type="PROSITE" id="PS50075"/>
    </source>
</evidence>
<reference evidence="3" key="1">
    <citation type="journal article" date="2021" name="ISME J.">
        <title>Evolutionary origin and ecological implication of a unique nif island in free-living Bradyrhizobium lineages.</title>
        <authorList>
            <person name="Tao J."/>
        </authorList>
    </citation>
    <scope>NUCLEOTIDE SEQUENCE [LARGE SCALE GENOMIC DNA]</scope>
    <source>
        <strain evidence="3">SZCCT0094</strain>
    </source>
</reference>
<evidence type="ECO:0000313" key="3">
    <source>
        <dbReference type="Proteomes" id="UP001314635"/>
    </source>
</evidence>
<organism evidence="2 3">
    <name type="scientific">Bradyrhizobium denitrificans</name>
    <dbReference type="NCBI Taxonomy" id="2734912"/>
    <lineage>
        <taxon>Bacteria</taxon>
        <taxon>Pseudomonadati</taxon>
        <taxon>Pseudomonadota</taxon>
        <taxon>Alphaproteobacteria</taxon>
        <taxon>Hyphomicrobiales</taxon>
        <taxon>Nitrobacteraceae</taxon>
        <taxon>Bradyrhizobium</taxon>
    </lineage>
</organism>